<comment type="caution">
    <text evidence="1">The sequence shown here is derived from an EMBL/GenBank/DDBJ whole genome shotgun (WGS) entry which is preliminary data.</text>
</comment>
<keyword evidence="2" id="KW-1185">Reference proteome</keyword>
<dbReference type="AlphaFoldDB" id="A0A9P0Q623"/>
<name>A0A9P0Q623_ACAOB</name>
<organism evidence="1 2">
    <name type="scientific">Acanthoscelides obtectus</name>
    <name type="common">Bean weevil</name>
    <name type="synonym">Bruchus obtectus</name>
    <dbReference type="NCBI Taxonomy" id="200917"/>
    <lineage>
        <taxon>Eukaryota</taxon>
        <taxon>Metazoa</taxon>
        <taxon>Ecdysozoa</taxon>
        <taxon>Arthropoda</taxon>
        <taxon>Hexapoda</taxon>
        <taxon>Insecta</taxon>
        <taxon>Pterygota</taxon>
        <taxon>Neoptera</taxon>
        <taxon>Endopterygota</taxon>
        <taxon>Coleoptera</taxon>
        <taxon>Polyphaga</taxon>
        <taxon>Cucujiformia</taxon>
        <taxon>Chrysomeloidea</taxon>
        <taxon>Chrysomelidae</taxon>
        <taxon>Bruchinae</taxon>
        <taxon>Bruchini</taxon>
        <taxon>Acanthoscelides</taxon>
    </lineage>
</organism>
<evidence type="ECO:0000313" key="1">
    <source>
        <dbReference type="EMBL" id="CAH2012298.1"/>
    </source>
</evidence>
<reference evidence="1" key="1">
    <citation type="submission" date="2022-03" db="EMBL/GenBank/DDBJ databases">
        <authorList>
            <person name="Sayadi A."/>
        </authorList>
    </citation>
    <scope>NUCLEOTIDE SEQUENCE</scope>
</reference>
<protein>
    <submittedName>
        <fullName evidence="1">Uncharacterized protein</fullName>
    </submittedName>
</protein>
<dbReference type="Proteomes" id="UP001152888">
    <property type="component" value="Unassembled WGS sequence"/>
</dbReference>
<gene>
    <name evidence="1" type="ORF">ACAOBT_LOCUS32751</name>
</gene>
<accession>A0A9P0Q623</accession>
<proteinExistence type="predicted"/>
<evidence type="ECO:0000313" key="2">
    <source>
        <dbReference type="Proteomes" id="UP001152888"/>
    </source>
</evidence>
<sequence>MSVKNKYFQTCITPHFLARHCKHFSKQFGNNNSHLF</sequence>
<dbReference type="EMBL" id="CAKOFQ010008165">
    <property type="protein sequence ID" value="CAH2012298.1"/>
    <property type="molecule type" value="Genomic_DNA"/>
</dbReference>